<organism evidence="2 3">
    <name type="scientific">Stenotrophomonas ginsengisoli</name>
    <dbReference type="NCBI Taxonomy" id="336566"/>
    <lineage>
        <taxon>Bacteria</taxon>
        <taxon>Pseudomonadati</taxon>
        <taxon>Pseudomonadota</taxon>
        <taxon>Gammaproteobacteria</taxon>
        <taxon>Lysobacterales</taxon>
        <taxon>Lysobacteraceae</taxon>
        <taxon>Stenotrophomonas</taxon>
    </lineage>
</organism>
<evidence type="ECO:0000313" key="3">
    <source>
        <dbReference type="Proteomes" id="UP000050956"/>
    </source>
</evidence>
<keyword evidence="3" id="KW-1185">Reference proteome</keyword>
<dbReference type="PATRIC" id="fig|336566.3.peg.3063"/>
<accession>A0A0R0DK74</accession>
<feature type="compositionally biased region" description="Low complexity" evidence="1">
    <location>
        <begin position="10"/>
        <end position="34"/>
    </location>
</feature>
<dbReference type="RefSeq" id="WP_057636857.1">
    <property type="nucleotide sequence ID" value="NZ_LDJM01000008.1"/>
</dbReference>
<protein>
    <recommendedName>
        <fullName evidence="4">DUF3426 domain-containing protein</fullName>
    </recommendedName>
</protein>
<feature type="region of interest" description="Disordered" evidence="1">
    <location>
        <begin position="1"/>
        <end position="81"/>
    </location>
</feature>
<dbReference type="Proteomes" id="UP000050956">
    <property type="component" value="Unassembled WGS sequence"/>
</dbReference>
<evidence type="ECO:0008006" key="4">
    <source>
        <dbReference type="Google" id="ProtNLM"/>
    </source>
</evidence>
<reference evidence="2 3" key="1">
    <citation type="submission" date="2015-05" db="EMBL/GenBank/DDBJ databases">
        <title>Genome sequencing and analysis of members of genus Stenotrophomonas.</title>
        <authorList>
            <person name="Patil P.P."/>
            <person name="Midha S."/>
            <person name="Patil P.B."/>
        </authorList>
    </citation>
    <scope>NUCLEOTIDE SEQUENCE [LARGE SCALE GENOMIC DNA]</scope>
    <source>
        <strain evidence="2 3">DSM 24757</strain>
    </source>
</reference>
<dbReference type="OrthoDB" id="6717714at2"/>
<dbReference type="STRING" id="336566.ABB30_03170"/>
<dbReference type="InterPro" id="IPR021834">
    <property type="entry name" value="DUF3426"/>
</dbReference>
<comment type="caution">
    <text evidence="2">The sequence shown here is derived from an EMBL/GenBank/DDBJ whole genome shotgun (WGS) entry which is preliminary data.</text>
</comment>
<dbReference type="Pfam" id="PF11906">
    <property type="entry name" value="DUF3426"/>
    <property type="match status" value="1"/>
</dbReference>
<sequence>MSQHQPPRQSLAALLRSPAPSPVAAPAADDVPASTPQPVQEEPARADTAAPQPLPDSADNAPAATAPAASDAAPTFLRQGPPGPQMARWQWLLAAGLAALLVLQVVLADRSRLASDPAHRPWLENLCGVLRCRLPTWQEPEAFNMLQRSVLPVPGQPGTLQVEASFRNDARWRQALPLIELTLSTADGQVSGQRIFAPAEYLGSDAPAWLEPGQSAQASFQLVEPAPAAEAFHFRFR</sequence>
<evidence type="ECO:0000313" key="2">
    <source>
        <dbReference type="EMBL" id="KRG78775.1"/>
    </source>
</evidence>
<feature type="compositionally biased region" description="Low complexity" evidence="1">
    <location>
        <begin position="55"/>
        <end position="75"/>
    </location>
</feature>
<name>A0A0R0DK74_9GAMM</name>
<gene>
    <name evidence="2" type="ORF">ABB30_03170</name>
</gene>
<dbReference type="AlphaFoldDB" id="A0A0R0DK74"/>
<proteinExistence type="predicted"/>
<dbReference type="EMBL" id="LDJM01000008">
    <property type="protein sequence ID" value="KRG78775.1"/>
    <property type="molecule type" value="Genomic_DNA"/>
</dbReference>
<evidence type="ECO:0000256" key="1">
    <source>
        <dbReference type="SAM" id="MobiDB-lite"/>
    </source>
</evidence>